<reference evidence="6" key="1">
    <citation type="journal article" date="2019" name="Int. J. Syst. Evol. Microbiol.">
        <title>The Global Catalogue of Microorganisms (GCM) 10K type strain sequencing project: providing services to taxonomists for standard genome sequencing and annotation.</title>
        <authorList>
            <consortium name="The Broad Institute Genomics Platform"/>
            <consortium name="The Broad Institute Genome Sequencing Center for Infectious Disease"/>
            <person name="Wu L."/>
            <person name="Ma J."/>
        </authorList>
    </citation>
    <scope>NUCLEOTIDE SEQUENCE [LARGE SCALE GENOMIC DNA]</scope>
    <source>
        <strain evidence="6">KCTC 42964</strain>
    </source>
</reference>
<evidence type="ECO:0000313" key="6">
    <source>
        <dbReference type="Proteomes" id="UP001595528"/>
    </source>
</evidence>
<evidence type="ECO:0000259" key="4">
    <source>
        <dbReference type="SMART" id="SM00861"/>
    </source>
</evidence>
<dbReference type="CDD" id="cd07036">
    <property type="entry name" value="TPP_PYR_E1-PDHc-beta_like"/>
    <property type="match status" value="1"/>
</dbReference>
<keyword evidence="3" id="KW-0786">Thiamine pyrophosphate</keyword>
<name>A0ABV7KXW1_9PROT</name>
<proteinExistence type="predicted"/>
<feature type="domain" description="Transketolase-like pyrimidine-binding" evidence="4">
    <location>
        <begin position="6"/>
        <end position="180"/>
    </location>
</feature>
<dbReference type="InterPro" id="IPR005475">
    <property type="entry name" value="Transketolase-like_Pyr-bd"/>
</dbReference>
<dbReference type="Gene3D" id="3.40.50.970">
    <property type="match status" value="1"/>
</dbReference>
<evidence type="ECO:0000256" key="1">
    <source>
        <dbReference type="ARBA" id="ARBA00001964"/>
    </source>
</evidence>
<dbReference type="InterPro" id="IPR033248">
    <property type="entry name" value="Transketolase_C"/>
</dbReference>
<dbReference type="InterPro" id="IPR029061">
    <property type="entry name" value="THDP-binding"/>
</dbReference>
<comment type="caution">
    <text evidence="5">The sequence shown here is derived from an EMBL/GenBank/DDBJ whole genome shotgun (WGS) entry which is preliminary data.</text>
</comment>
<sequence>MSERQLKFVEALKEAQDICMAADPTVYIMGLGAPDAAAIFGSTKGLAEKYPDRVIDMPVSEAGLTGVALGTALSGMRPIMTHIRLEFAMLAMDQIVNQAAKWHYMFGGQAIAPMVIRCVVGRGWGQGPQHSQSLQAWFAHVPGLKVIMPATPYDAKGLLISAIEDNGPVVCLEHRWLYSIHGNVPEGHYKLPMGAATRLREGSDVTIAATSYMTLEATKAADRLAAEGISAEILDVHTLNPFDASPILESVKKTGRLIAADTGCRNVGFAGEIVARVVEDGLRDLKEAPVRITLPDLPTPTSRALSNYYYPQPDDIVVAARRLMGRPDGERMEINPGDFLDVPDSSFTGPF</sequence>
<keyword evidence="2 5" id="KW-0560">Oxidoreductase</keyword>
<gene>
    <name evidence="5" type="ORF">ACFOGJ_07990</name>
</gene>
<protein>
    <submittedName>
        <fullName evidence="5">Alpha-ketoacid dehydrogenase subunit beta</fullName>
        <ecNumber evidence="5">1.2.4.-</ecNumber>
    </submittedName>
</protein>
<dbReference type="RefSeq" id="WP_379899325.1">
    <property type="nucleotide sequence ID" value="NZ_JBHRTR010000020.1"/>
</dbReference>
<dbReference type="SUPFAM" id="SSF52518">
    <property type="entry name" value="Thiamin diphosphate-binding fold (THDP-binding)"/>
    <property type="match status" value="1"/>
</dbReference>
<dbReference type="GO" id="GO:0016491">
    <property type="term" value="F:oxidoreductase activity"/>
    <property type="evidence" value="ECO:0007669"/>
    <property type="project" value="UniProtKB-KW"/>
</dbReference>
<dbReference type="EC" id="1.2.4.-" evidence="5"/>
<dbReference type="Gene3D" id="3.40.50.920">
    <property type="match status" value="1"/>
</dbReference>
<dbReference type="EMBL" id="JBHRTR010000020">
    <property type="protein sequence ID" value="MFC3227164.1"/>
    <property type="molecule type" value="Genomic_DNA"/>
</dbReference>
<evidence type="ECO:0000256" key="2">
    <source>
        <dbReference type="ARBA" id="ARBA00023002"/>
    </source>
</evidence>
<dbReference type="PANTHER" id="PTHR43257:SF2">
    <property type="entry name" value="PYRUVATE DEHYDROGENASE E1 COMPONENT SUBUNIT BETA"/>
    <property type="match status" value="1"/>
</dbReference>
<keyword evidence="6" id="KW-1185">Reference proteome</keyword>
<dbReference type="SUPFAM" id="SSF52922">
    <property type="entry name" value="TK C-terminal domain-like"/>
    <property type="match status" value="1"/>
</dbReference>
<evidence type="ECO:0000313" key="5">
    <source>
        <dbReference type="EMBL" id="MFC3227164.1"/>
    </source>
</evidence>
<accession>A0ABV7KXW1</accession>
<dbReference type="Proteomes" id="UP001595528">
    <property type="component" value="Unassembled WGS sequence"/>
</dbReference>
<dbReference type="Pfam" id="PF02780">
    <property type="entry name" value="Transketolase_C"/>
    <property type="match status" value="1"/>
</dbReference>
<evidence type="ECO:0000256" key="3">
    <source>
        <dbReference type="ARBA" id="ARBA00023052"/>
    </source>
</evidence>
<dbReference type="InterPro" id="IPR009014">
    <property type="entry name" value="Transketo_C/PFOR_II"/>
</dbReference>
<dbReference type="PANTHER" id="PTHR43257">
    <property type="entry name" value="PYRUVATE DEHYDROGENASE E1 COMPONENT BETA SUBUNIT"/>
    <property type="match status" value="1"/>
</dbReference>
<comment type="cofactor">
    <cofactor evidence="1">
        <name>thiamine diphosphate</name>
        <dbReference type="ChEBI" id="CHEBI:58937"/>
    </cofactor>
</comment>
<organism evidence="5 6">
    <name type="scientific">Marinibaculum pumilum</name>
    <dbReference type="NCBI Taxonomy" id="1766165"/>
    <lineage>
        <taxon>Bacteria</taxon>
        <taxon>Pseudomonadati</taxon>
        <taxon>Pseudomonadota</taxon>
        <taxon>Alphaproteobacteria</taxon>
        <taxon>Rhodospirillales</taxon>
        <taxon>Rhodospirillaceae</taxon>
        <taxon>Marinibaculum</taxon>
    </lineage>
</organism>
<dbReference type="SMART" id="SM00861">
    <property type="entry name" value="Transket_pyr"/>
    <property type="match status" value="1"/>
</dbReference>
<dbReference type="Pfam" id="PF02779">
    <property type="entry name" value="Transket_pyr"/>
    <property type="match status" value="1"/>
</dbReference>